<feature type="transmembrane region" description="Helical" evidence="4">
    <location>
        <begin position="106"/>
        <end position="127"/>
    </location>
</feature>
<keyword evidence="1" id="KW-0805">Transcription regulation</keyword>
<evidence type="ECO:0000256" key="4">
    <source>
        <dbReference type="SAM" id="Phobius"/>
    </source>
</evidence>
<feature type="transmembrane region" description="Helical" evidence="4">
    <location>
        <begin position="266"/>
        <end position="286"/>
    </location>
</feature>
<dbReference type="GO" id="GO:0003677">
    <property type="term" value="F:DNA binding"/>
    <property type="evidence" value="ECO:0007669"/>
    <property type="project" value="UniProtKB-KW"/>
</dbReference>
<evidence type="ECO:0000259" key="5">
    <source>
        <dbReference type="PROSITE" id="PS50043"/>
    </source>
</evidence>
<keyword evidence="4" id="KW-0812">Transmembrane</keyword>
<evidence type="ECO:0000256" key="3">
    <source>
        <dbReference type="ARBA" id="ARBA00023163"/>
    </source>
</evidence>
<dbReference type="InterPro" id="IPR000792">
    <property type="entry name" value="Tscrpt_reg_LuxR_C"/>
</dbReference>
<dbReference type="PROSITE" id="PS50043">
    <property type="entry name" value="HTH_LUXR_2"/>
    <property type="match status" value="1"/>
</dbReference>
<dbReference type="SMART" id="SM00421">
    <property type="entry name" value="HTH_LUXR"/>
    <property type="match status" value="1"/>
</dbReference>
<dbReference type="Gene3D" id="1.10.10.10">
    <property type="entry name" value="Winged helix-like DNA-binding domain superfamily/Winged helix DNA-binding domain"/>
    <property type="match status" value="1"/>
</dbReference>
<name>A0A2K2UBB9_9ACTN</name>
<keyword evidence="4" id="KW-1133">Transmembrane helix</keyword>
<dbReference type="Proteomes" id="UP000236197">
    <property type="component" value="Unassembled WGS sequence"/>
</dbReference>
<gene>
    <name evidence="6" type="ORF">C2L71_07635</name>
</gene>
<dbReference type="PRINTS" id="PR00038">
    <property type="entry name" value="HTHLUXR"/>
</dbReference>
<comment type="caution">
    <text evidence="6">The sequence shown here is derived from an EMBL/GenBank/DDBJ whole genome shotgun (WGS) entry which is preliminary data.</text>
</comment>
<dbReference type="GO" id="GO:0006355">
    <property type="term" value="P:regulation of DNA-templated transcription"/>
    <property type="evidence" value="ECO:0007669"/>
    <property type="project" value="InterPro"/>
</dbReference>
<dbReference type="PROSITE" id="PS00622">
    <property type="entry name" value="HTH_LUXR_1"/>
    <property type="match status" value="1"/>
</dbReference>
<protein>
    <recommendedName>
        <fullName evidence="5">HTH luxR-type domain-containing protein</fullName>
    </recommendedName>
</protein>
<feature type="domain" description="HTH luxR-type" evidence="5">
    <location>
        <begin position="442"/>
        <end position="507"/>
    </location>
</feature>
<dbReference type="Pfam" id="PF00196">
    <property type="entry name" value="GerE"/>
    <property type="match status" value="1"/>
</dbReference>
<feature type="transmembrane region" description="Helical" evidence="4">
    <location>
        <begin position="237"/>
        <end position="254"/>
    </location>
</feature>
<keyword evidence="2" id="KW-0238">DNA-binding</keyword>
<dbReference type="InterPro" id="IPR036388">
    <property type="entry name" value="WH-like_DNA-bd_sf"/>
</dbReference>
<evidence type="ECO:0000256" key="1">
    <source>
        <dbReference type="ARBA" id="ARBA00023015"/>
    </source>
</evidence>
<sequence>MLGGCVPKDHPAWVTDRACETKPLRYNRVRELCKTGRSGMDSRKRVFVAVVGYAAFVASATQVFVSQGYQQLATETISSRIVENTAFFMAYFLVATALLPRGIKRVPLGLALIAAGTIVVSQGVFYLHNHGILTIPFGIMTGLHVGTGASFAVLFAFWAGVAYLFDRRSFQFCILAGSLMASFAVIFISAFQSAEAVLVTKCLFLVLSAGFSVKLAMPAKNSSGEKERDNVRLLSGIKGLFVPIICAGALGFAYQYSWTVAGLDALASMFFAIGEAFAVSVVLLAASMPGVRSFSVAWVFRLLCPIACLLIVLQAFVAGVLQVLCMGIVSAAFNLCLILLMPLCASIAKRKGFSASGLYAAAAGVVNIFPTLGYVVGLLPRDYTGVGMYVLVFAVFAVLLVAARLHDGSAYDSDIVLGSGQEGDDGGGAPSTLLSRDYFAALVSEEYGLTSREEEVLRMVLLGRDAPSISEELCISANTVKTHIKRIYRKVDIHSRQELADMVEDFENSAHQGLLG</sequence>
<feature type="transmembrane region" description="Helical" evidence="4">
    <location>
        <begin position="298"/>
        <end position="317"/>
    </location>
</feature>
<evidence type="ECO:0000313" key="6">
    <source>
        <dbReference type="EMBL" id="PNV67470.1"/>
    </source>
</evidence>
<dbReference type="PANTHER" id="PTHR44688">
    <property type="entry name" value="DNA-BINDING TRANSCRIPTIONAL ACTIVATOR DEVR_DOSR"/>
    <property type="match status" value="1"/>
</dbReference>
<keyword evidence="7" id="KW-1185">Reference proteome</keyword>
<feature type="transmembrane region" description="Helical" evidence="4">
    <location>
        <begin position="357"/>
        <end position="377"/>
    </location>
</feature>
<feature type="transmembrane region" description="Helical" evidence="4">
    <location>
        <begin position="323"/>
        <end position="345"/>
    </location>
</feature>
<accession>A0A2K2UBB9</accession>
<dbReference type="SUPFAM" id="SSF46894">
    <property type="entry name" value="C-terminal effector domain of the bipartite response regulators"/>
    <property type="match status" value="1"/>
</dbReference>
<dbReference type="AlphaFoldDB" id="A0A2K2UBB9"/>
<feature type="transmembrane region" description="Helical" evidence="4">
    <location>
        <begin position="139"/>
        <end position="165"/>
    </location>
</feature>
<reference evidence="7" key="1">
    <citation type="submission" date="2018-01" db="EMBL/GenBank/DDBJ databases">
        <title>Rubneribacter badeniensis gen. nov., sp. nov., and Colonibacter rubneri, gen. nov., sp. nov., WGS of new members of the Eggerthellaceae.</title>
        <authorList>
            <person name="Danylec N."/>
            <person name="Stoll D.A."/>
            <person name="Doetsch A."/>
            <person name="Kulling S.E."/>
            <person name="Huch M."/>
        </authorList>
    </citation>
    <scope>NUCLEOTIDE SEQUENCE [LARGE SCALE GENOMIC DNA]</scope>
    <source>
        <strain evidence="7">ResAG-96</strain>
    </source>
</reference>
<dbReference type="EMBL" id="PPEK01000008">
    <property type="protein sequence ID" value="PNV67470.1"/>
    <property type="molecule type" value="Genomic_DNA"/>
</dbReference>
<dbReference type="PANTHER" id="PTHR44688:SF16">
    <property type="entry name" value="DNA-BINDING TRANSCRIPTIONAL ACTIVATOR DEVR_DOSR"/>
    <property type="match status" value="1"/>
</dbReference>
<proteinExistence type="predicted"/>
<organism evidence="6 7">
    <name type="scientific">Enteroscipio rubneri</name>
    <dbReference type="NCBI Taxonomy" id="2070686"/>
    <lineage>
        <taxon>Bacteria</taxon>
        <taxon>Bacillati</taxon>
        <taxon>Actinomycetota</taxon>
        <taxon>Coriobacteriia</taxon>
        <taxon>Eggerthellales</taxon>
        <taxon>Eggerthellaceae</taxon>
        <taxon>Enteroscipio</taxon>
    </lineage>
</organism>
<feature type="transmembrane region" description="Helical" evidence="4">
    <location>
        <begin position="172"/>
        <end position="191"/>
    </location>
</feature>
<evidence type="ECO:0000313" key="7">
    <source>
        <dbReference type="Proteomes" id="UP000236197"/>
    </source>
</evidence>
<feature type="transmembrane region" description="Helical" evidence="4">
    <location>
        <begin position="46"/>
        <end position="65"/>
    </location>
</feature>
<dbReference type="InterPro" id="IPR016032">
    <property type="entry name" value="Sig_transdc_resp-reg_C-effctor"/>
</dbReference>
<feature type="transmembrane region" description="Helical" evidence="4">
    <location>
        <begin position="197"/>
        <end position="216"/>
    </location>
</feature>
<feature type="transmembrane region" description="Helical" evidence="4">
    <location>
        <begin position="383"/>
        <end position="403"/>
    </location>
</feature>
<dbReference type="CDD" id="cd06170">
    <property type="entry name" value="LuxR_C_like"/>
    <property type="match status" value="1"/>
</dbReference>
<feature type="transmembrane region" description="Helical" evidence="4">
    <location>
        <begin position="77"/>
        <end position="99"/>
    </location>
</feature>
<keyword evidence="3" id="KW-0804">Transcription</keyword>
<evidence type="ECO:0000256" key="2">
    <source>
        <dbReference type="ARBA" id="ARBA00023125"/>
    </source>
</evidence>
<keyword evidence="4" id="KW-0472">Membrane</keyword>